<keyword evidence="2" id="KW-1185">Reference proteome</keyword>
<evidence type="ECO:0000313" key="2">
    <source>
        <dbReference type="Proteomes" id="UP001367676"/>
    </source>
</evidence>
<accession>A0AAN9Y5A2</accession>
<name>A0AAN9Y5A2_9HEMI</name>
<organism evidence="1 2">
    <name type="scientific">Parthenolecanium corni</name>
    <dbReference type="NCBI Taxonomy" id="536013"/>
    <lineage>
        <taxon>Eukaryota</taxon>
        <taxon>Metazoa</taxon>
        <taxon>Ecdysozoa</taxon>
        <taxon>Arthropoda</taxon>
        <taxon>Hexapoda</taxon>
        <taxon>Insecta</taxon>
        <taxon>Pterygota</taxon>
        <taxon>Neoptera</taxon>
        <taxon>Paraneoptera</taxon>
        <taxon>Hemiptera</taxon>
        <taxon>Sternorrhyncha</taxon>
        <taxon>Coccoidea</taxon>
        <taxon>Coccidae</taxon>
        <taxon>Parthenolecanium</taxon>
    </lineage>
</organism>
<dbReference type="AlphaFoldDB" id="A0AAN9Y5A2"/>
<dbReference type="EMBL" id="JBBCAQ010000022">
    <property type="protein sequence ID" value="KAK7590715.1"/>
    <property type="molecule type" value="Genomic_DNA"/>
</dbReference>
<dbReference type="Proteomes" id="UP001367676">
    <property type="component" value="Unassembled WGS sequence"/>
</dbReference>
<sequence>MTVEQFSPSELANLTRQQEHELMLRAMANKGGTLLASAFYFELLSKSIGHNFYGLPQERHATRENNAVIKASLESIKRLFLQDRIESIITQACLNAVRYVRTFGSYPLAFSSMCSDLDFFLKNETSYTVLRDKYKNESLPPPSKIYHYGLAKSLEDENKMVDDLLNEPNMKLLLAHHAWVWINHSYNATLKNLKNSIITLANIPDKLEQVQQIYEQTVEEVVPLMKRVDHTIFRSNAKKLYFDYFQRNLTERLWTKIIQNIPDWKDYFECDSIIKKNNVSIRNCRNKPLPQERIFTDAWPVTTDFSASELKNLTLQQQHNLFLQKMAQKNATHLEKLIILELLAKYVGNDFFGFVENEKMNIRNNAIIRASFNSIANLLIQNRVRATLIAERKIASNYSAKTGDLREGFNQLCTNIDKKLKNETFYTSKRDQFMKERLSLPGKTYQYGIGNPTANQREIALELFNHFQVKKLWAHEFWAQVNSTKVFKAEYEIIKYAILEMARLPSKAEAVQMIYDQSIEEIARQITDITYNNVLSSLNAPDSFVATFEIPELYRYAVLLFKQIVKNISKYPDLDVLFKAIKENYKKSLVSRDNRLRRN</sequence>
<proteinExistence type="predicted"/>
<protein>
    <submittedName>
        <fullName evidence="1">Uncharacterized protein</fullName>
    </submittedName>
</protein>
<reference evidence="1 2" key="1">
    <citation type="submission" date="2024-03" db="EMBL/GenBank/DDBJ databases">
        <title>Adaptation during the transition from Ophiocordyceps entomopathogen to insect associate is accompanied by gene loss and intensified selection.</title>
        <authorList>
            <person name="Ward C.M."/>
            <person name="Onetto C.A."/>
            <person name="Borneman A.R."/>
        </authorList>
    </citation>
    <scope>NUCLEOTIDE SEQUENCE [LARGE SCALE GENOMIC DNA]</scope>
    <source>
        <strain evidence="1">AWRI1</strain>
        <tissue evidence="1">Single Adult Female</tissue>
    </source>
</reference>
<gene>
    <name evidence="1" type="ORF">V9T40_002328</name>
</gene>
<evidence type="ECO:0000313" key="1">
    <source>
        <dbReference type="EMBL" id="KAK7590715.1"/>
    </source>
</evidence>
<comment type="caution">
    <text evidence="1">The sequence shown here is derived from an EMBL/GenBank/DDBJ whole genome shotgun (WGS) entry which is preliminary data.</text>
</comment>